<accession>M3FHX8</accession>
<dbReference type="Pfam" id="PF12710">
    <property type="entry name" value="HAD"/>
    <property type="match status" value="1"/>
</dbReference>
<dbReference type="GO" id="GO:0016787">
    <property type="term" value="F:hydrolase activity"/>
    <property type="evidence" value="ECO:0007669"/>
    <property type="project" value="UniProtKB-KW"/>
</dbReference>
<dbReference type="PANTHER" id="PTHR43344:SF13">
    <property type="entry name" value="PHOSPHATASE RV3661-RELATED"/>
    <property type="match status" value="1"/>
</dbReference>
<dbReference type="SUPFAM" id="SSF56784">
    <property type="entry name" value="HAD-like"/>
    <property type="match status" value="1"/>
</dbReference>
<keyword evidence="3" id="KW-0460">Magnesium</keyword>
<organism evidence="4 5">
    <name type="scientific">Leptospira borgpetersenii str. 200701203</name>
    <dbReference type="NCBI Taxonomy" id="1193007"/>
    <lineage>
        <taxon>Bacteria</taxon>
        <taxon>Pseudomonadati</taxon>
        <taxon>Spirochaetota</taxon>
        <taxon>Spirochaetia</taxon>
        <taxon>Leptospirales</taxon>
        <taxon>Leptospiraceae</taxon>
        <taxon>Leptospira</taxon>
    </lineage>
</organism>
<dbReference type="GO" id="GO:0046872">
    <property type="term" value="F:metal ion binding"/>
    <property type="evidence" value="ECO:0007669"/>
    <property type="project" value="UniProtKB-KW"/>
</dbReference>
<dbReference type="PANTHER" id="PTHR43344">
    <property type="entry name" value="PHOSPHOSERINE PHOSPHATASE"/>
    <property type="match status" value="1"/>
</dbReference>
<evidence type="ECO:0000313" key="4">
    <source>
        <dbReference type="EMBL" id="EMG01423.1"/>
    </source>
</evidence>
<protein>
    <submittedName>
        <fullName evidence="4">Haloacid dehalogenase-like hydrolase</fullName>
    </submittedName>
</protein>
<dbReference type="Gene3D" id="3.40.50.1000">
    <property type="entry name" value="HAD superfamily/HAD-like"/>
    <property type="match status" value="1"/>
</dbReference>
<dbReference type="AlphaFoldDB" id="M3FHX8"/>
<reference evidence="4 5" key="1">
    <citation type="submission" date="2013-01" db="EMBL/GenBank/DDBJ databases">
        <authorList>
            <person name="Harkins D.M."/>
            <person name="Durkin A.S."/>
            <person name="Brinkac L.M."/>
            <person name="Haft D.H."/>
            <person name="Selengut J.D."/>
            <person name="Sanka R."/>
            <person name="DePew J."/>
            <person name="Purushe J."/>
            <person name="Picardeau M."/>
            <person name="Werts C."/>
            <person name="Goarant C."/>
            <person name="Vinetz J.M."/>
            <person name="Sutton G.G."/>
            <person name="Nierman W.C."/>
            <person name="Fouts D.E."/>
        </authorList>
    </citation>
    <scope>NUCLEOTIDE SEQUENCE [LARGE SCALE GENOMIC DNA]</scope>
    <source>
        <strain evidence="4 5">200701203</strain>
    </source>
</reference>
<name>M3FHX8_LEPBO</name>
<proteinExistence type="predicted"/>
<comment type="caution">
    <text evidence="4">The sequence shown here is derived from an EMBL/GenBank/DDBJ whole genome shotgun (WGS) entry which is preliminary data.</text>
</comment>
<dbReference type="BioCyc" id="LBOR1193007:G11KN-1677-MONOMER"/>
<keyword evidence="2 4" id="KW-0378">Hydrolase</keyword>
<keyword evidence="1" id="KW-0479">Metal-binding</keyword>
<dbReference type="InterPro" id="IPR036412">
    <property type="entry name" value="HAD-like_sf"/>
</dbReference>
<dbReference type="Proteomes" id="UP000011783">
    <property type="component" value="Unassembled WGS sequence"/>
</dbReference>
<dbReference type="InterPro" id="IPR023214">
    <property type="entry name" value="HAD_sf"/>
</dbReference>
<dbReference type="EMBL" id="AKWO02000028">
    <property type="protein sequence ID" value="EMG01423.1"/>
    <property type="molecule type" value="Genomic_DNA"/>
</dbReference>
<evidence type="ECO:0000256" key="1">
    <source>
        <dbReference type="ARBA" id="ARBA00022723"/>
    </source>
</evidence>
<evidence type="ECO:0000256" key="2">
    <source>
        <dbReference type="ARBA" id="ARBA00022801"/>
    </source>
</evidence>
<sequence>MPITRDFWNPEVYEILFRMPPGKAAFDFDNTLVRNDFGEAVMELFLSQGVPAYKKDVSPFLRENTDKVLSARFQNPALFRSLVLSEYESIQSKFGLEVSYRWSSWIFSGHSPEELKEISRKVWNEHAFDSGLHSVKIYEPMKELVSHLLENQWEVWIVTSSPQEIVQSVSPLFGIPAERVLGMQLSLENGLHSSEILEPFTYGKGKVERLKVATGGFVDLAFGDSVNDFVLLDSATQMGIFWIEERELFLLLLRRFSLFQIGTFCRKLSCRFFRFLN</sequence>
<evidence type="ECO:0000256" key="3">
    <source>
        <dbReference type="ARBA" id="ARBA00022842"/>
    </source>
</evidence>
<evidence type="ECO:0000313" key="5">
    <source>
        <dbReference type="Proteomes" id="UP000011783"/>
    </source>
</evidence>
<dbReference type="InterPro" id="IPR050582">
    <property type="entry name" value="HAD-like_SerB"/>
</dbReference>
<gene>
    <name evidence="4" type="ORF">LEP1GSC123_3835</name>
</gene>